<dbReference type="AlphaFoldDB" id="A0AAV9N0B4"/>
<gene>
    <name evidence="1" type="ORF">LTR84_008228</name>
</gene>
<accession>A0AAV9N0B4</accession>
<proteinExistence type="predicted"/>
<sequence length="347" mass="39631">MSFRQDPFHSLQRRRFSPLQSFSLPINPYLSPTEEARLLNTISTVDFYCQNVAKLDAAVHALVYDSKTVRDMGRILGTSIVVLNEQLGWFALNCFRLLRYLQYRPSEIFSYIVDEFQSFNPRGSHSIVRQQVTQTHGVLAQLAKGHPLSDIIYSGVLGPDITFSAVNLRMALYCTRVVECIQERGVARATFYHVMANAKMGIAFRQSFLQLGLSEPFYLTERSIENMKHNAFVPYGRWTPGFSCGSSTCSPGFHLNDVSIDNSEYSSKHTSNGILERSQSESKEQYLCQYQDQVLAIPAIKVQRKGAMVDAFDDPTRDSYEWKFLYEAQQSFYDQARVLQENGLLRL</sequence>
<keyword evidence="2" id="KW-1185">Reference proteome</keyword>
<reference evidence="1 2" key="1">
    <citation type="submission" date="2023-08" db="EMBL/GenBank/DDBJ databases">
        <title>Black Yeasts Isolated from many extreme environments.</title>
        <authorList>
            <person name="Coleine C."/>
            <person name="Stajich J.E."/>
            <person name="Selbmann L."/>
        </authorList>
    </citation>
    <scope>NUCLEOTIDE SEQUENCE [LARGE SCALE GENOMIC DNA]</scope>
    <source>
        <strain evidence="1 2">CCFEE 5792</strain>
    </source>
</reference>
<comment type="caution">
    <text evidence="1">The sequence shown here is derived from an EMBL/GenBank/DDBJ whole genome shotgun (WGS) entry which is preliminary data.</text>
</comment>
<evidence type="ECO:0000313" key="1">
    <source>
        <dbReference type="EMBL" id="KAK5046425.1"/>
    </source>
</evidence>
<dbReference type="RefSeq" id="XP_064702016.1">
    <property type="nucleotide sequence ID" value="XM_064851775.1"/>
</dbReference>
<protein>
    <submittedName>
        <fullName evidence="1">Uncharacterized protein</fullName>
    </submittedName>
</protein>
<dbReference type="EMBL" id="JAVRRD010000030">
    <property type="protein sequence ID" value="KAK5046425.1"/>
    <property type="molecule type" value="Genomic_DNA"/>
</dbReference>
<dbReference type="Proteomes" id="UP001358417">
    <property type="component" value="Unassembled WGS sequence"/>
</dbReference>
<name>A0AAV9N0B4_9EURO</name>
<evidence type="ECO:0000313" key="2">
    <source>
        <dbReference type="Proteomes" id="UP001358417"/>
    </source>
</evidence>
<organism evidence="1 2">
    <name type="scientific">Exophiala bonariae</name>
    <dbReference type="NCBI Taxonomy" id="1690606"/>
    <lineage>
        <taxon>Eukaryota</taxon>
        <taxon>Fungi</taxon>
        <taxon>Dikarya</taxon>
        <taxon>Ascomycota</taxon>
        <taxon>Pezizomycotina</taxon>
        <taxon>Eurotiomycetes</taxon>
        <taxon>Chaetothyriomycetidae</taxon>
        <taxon>Chaetothyriales</taxon>
        <taxon>Herpotrichiellaceae</taxon>
        <taxon>Exophiala</taxon>
    </lineage>
</organism>
<dbReference type="GeneID" id="89976392"/>